<organism evidence="1 2">
    <name type="scientific">Acinetobacter calcoaceticus</name>
    <dbReference type="NCBI Taxonomy" id="471"/>
    <lineage>
        <taxon>Bacteria</taxon>
        <taxon>Pseudomonadati</taxon>
        <taxon>Pseudomonadota</taxon>
        <taxon>Gammaproteobacteria</taxon>
        <taxon>Moraxellales</taxon>
        <taxon>Moraxellaceae</taxon>
        <taxon>Acinetobacter</taxon>
        <taxon>Acinetobacter calcoaceticus/baumannii complex</taxon>
    </lineage>
</organism>
<dbReference type="OrthoDB" id="7189707at2"/>
<accession>A0A4R1XD93</accession>
<evidence type="ECO:0000313" key="1">
    <source>
        <dbReference type="EMBL" id="TCM59740.1"/>
    </source>
</evidence>
<reference evidence="1 2" key="1">
    <citation type="submission" date="2019-03" db="EMBL/GenBank/DDBJ databases">
        <title>Genomic analyses of the natural microbiome of Caenorhabditis elegans.</title>
        <authorList>
            <person name="Samuel B."/>
        </authorList>
    </citation>
    <scope>NUCLEOTIDE SEQUENCE [LARGE SCALE GENOMIC DNA]</scope>
    <source>
        <strain evidence="1 2">JUb89</strain>
    </source>
</reference>
<sequence length="104" mass="12096">MNHTALSRRFMDAHQAQDPHLGLELYLQVPTRHGVLWSYNLEQIVYLQKIVQADLRQCSGVFTHHKYSNRLPAWVKSARNRKEIDKAVLRLMQMASSIQPLIST</sequence>
<proteinExistence type="predicted"/>
<dbReference type="EMBL" id="SLVJ01000039">
    <property type="protein sequence ID" value="TCM59740.1"/>
    <property type="molecule type" value="Genomic_DNA"/>
</dbReference>
<comment type="caution">
    <text evidence="1">The sequence shown here is derived from an EMBL/GenBank/DDBJ whole genome shotgun (WGS) entry which is preliminary data.</text>
</comment>
<evidence type="ECO:0000313" key="2">
    <source>
        <dbReference type="Proteomes" id="UP000294963"/>
    </source>
</evidence>
<dbReference type="AlphaFoldDB" id="A0A4R1XD93"/>
<gene>
    <name evidence="1" type="ORF">EC844_13923</name>
</gene>
<protein>
    <submittedName>
        <fullName evidence="1">Uncharacterized protein</fullName>
    </submittedName>
</protein>
<dbReference type="Proteomes" id="UP000294963">
    <property type="component" value="Unassembled WGS sequence"/>
</dbReference>
<name>A0A4R1XD93_ACICA</name>
<keyword evidence="2" id="KW-1185">Reference proteome</keyword>